<name>A0ABN8ZTX9_RANTA</name>
<reference evidence="1" key="1">
    <citation type="submission" date="2023-04" db="EMBL/GenBank/DDBJ databases">
        <authorList>
            <consortium name="ELIXIR-Norway"/>
        </authorList>
    </citation>
    <scope>NUCLEOTIDE SEQUENCE [LARGE SCALE GENOMIC DNA]</scope>
</reference>
<sequence>MLYILFWHVQKVFKYIYSRWVLKIVSFFPIVYEETIYKVSINLWASRVALVVKNPSSNAGDIRHAGSISGLGRSTGGEHGNLLQYSCLENPMNRRAWQDTVHGSQRVGHN</sequence>
<evidence type="ECO:0000313" key="2">
    <source>
        <dbReference type="Proteomes" id="UP001176941"/>
    </source>
</evidence>
<dbReference type="Proteomes" id="UP001176941">
    <property type="component" value="Chromosome 7"/>
</dbReference>
<evidence type="ECO:0000313" key="1">
    <source>
        <dbReference type="EMBL" id="CAI9177442.1"/>
    </source>
</evidence>
<dbReference type="EMBL" id="OX459943">
    <property type="protein sequence ID" value="CAI9177442.1"/>
    <property type="molecule type" value="Genomic_DNA"/>
</dbReference>
<proteinExistence type="predicted"/>
<gene>
    <name evidence="1" type="ORF">MRATA1EN1_LOCUS26404</name>
</gene>
<keyword evidence="2" id="KW-1185">Reference proteome</keyword>
<protein>
    <submittedName>
        <fullName evidence="1">Uncharacterized protein</fullName>
    </submittedName>
</protein>
<accession>A0ABN8ZTX9</accession>
<organism evidence="1 2">
    <name type="scientific">Rangifer tarandus platyrhynchus</name>
    <name type="common">Svalbard reindeer</name>
    <dbReference type="NCBI Taxonomy" id="3082113"/>
    <lineage>
        <taxon>Eukaryota</taxon>
        <taxon>Metazoa</taxon>
        <taxon>Chordata</taxon>
        <taxon>Craniata</taxon>
        <taxon>Vertebrata</taxon>
        <taxon>Euteleostomi</taxon>
        <taxon>Mammalia</taxon>
        <taxon>Eutheria</taxon>
        <taxon>Laurasiatheria</taxon>
        <taxon>Artiodactyla</taxon>
        <taxon>Ruminantia</taxon>
        <taxon>Pecora</taxon>
        <taxon>Cervidae</taxon>
        <taxon>Odocoileinae</taxon>
        <taxon>Rangifer</taxon>
    </lineage>
</organism>